<dbReference type="Proteomes" id="UP000215914">
    <property type="component" value="Unassembled WGS sequence"/>
</dbReference>
<evidence type="ECO:0000256" key="3">
    <source>
        <dbReference type="ARBA" id="ARBA00022691"/>
    </source>
</evidence>
<evidence type="ECO:0000256" key="1">
    <source>
        <dbReference type="ARBA" id="ARBA00022603"/>
    </source>
</evidence>
<evidence type="ECO:0000313" key="5">
    <source>
        <dbReference type="EMBL" id="KAF5784783.1"/>
    </source>
</evidence>
<keyword evidence="3" id="KW-0949">S-adenosyl-L-methionine</keyword>
<proteinExistence type="predicted"/>
<evidence type="ECO:0000259" key="4">
    <source>
        <dbReference type="Pfam" id="PF08100"/>
    </source>
</evidence>
<dbReference type="OrthoDB" id="1606438at2759"/>
<evidence type="ECO:0000313" key="6">
    <source>
        <dbReference type="Proteomes" id="UP000215914"/>
    </source>
</evidence>
<sequence length="142" mass="16202">MDTYKMTEEEEGLLRVNQINGGIVLPIVIKTAIELDLFEIMAKTPVGNFSSLDLASSLPRQTQETPVLIERILRFLAGHSVVTSTVVKDEHRDSRNLYGMTAVSKNYVQRQDRTSHASSLLFINDKLLVNCWLVIYIHFFYI</sequence>
<dbReference type="InterPro" id="IPR036390">
    <property type="entry name" value="WH_DNA-bd_sf"/>
</dbReference>
<gene>
    <name evidence="5" type="ORF">HanXRQr2_Chr10g0420931</name>
</gene>
<dbReference type="EMBL" id="MNCJ02000325">
    <property type="protein sequence ID" value="KAF5784783.1"/>
    <property type="molecule type" value="Genomic_DNA"/>
</dbReference>
<reference evidence="5" key="1">
    <citation type="journal article" date="2017" name="Nature">
        <title>The sunflower genome provides insights into oil metabolism, flowering and Asterid evolution.</title>
        <authorList>
            <person name="Badouin H."/>
            <person name="Gouzy J."/>
            <person name="Grassa C.J."/>
            <person name="Murat F."/>
            <person name="Staton S.E."/>
            <person name="Cottret L."/>
            <person name="Lelandais-Briere C."/>
            <person name="Owens G.L."/>
            <person name="Carrere S."/>
            <person name="Mayjonade B."/>
            <person name="Legrand L."/>
            <person name="Gill N."/>
            <person name="Kane N.C."/>
            <person name="Bowers J.E."/>
            <person name="Hubner S."/>
            <person name="Bellec A."/>
            <person name="Berard A."/>
            <person name="Berges H."/>
            <person name="Blanchet N."/>
            <person name="Boniface M.C."/>
            <person name="Brunel D."/>
            <person name="Catrice O."/>
            <person name="Chaidir N."/>
            <person name="Claudel C."/>
            <person name="Donnadieu C."/>
            <person name="Faraut T."/>
            <person name="Fievet G."/>
            <person name="Helmstetter N."/>
            <person name="King M."/>
            <person name="Knapp S.J."/>
            <person name="Lai Z."/>
            <person name="Le Paslier M.C."/>
            <person name="Lippi Y."/>
            <person name="Lorenzon L."/>
            <person name="Mandel J.R."/>
            <person name="Marage G."/>
            <person name="Marchand G."/>
            <person name="Marquand E."/>
            <person name="Bret-Mestries E."/>
            <person name="Morien E."/>
            <person name="Nambeesan S."/>
            <person name="Nguyen T."/>
            <person name="Pegot-Espagnet P."/>
            <person name="Pouilly N."/>
            <person name="Raftis F."/>
            <person name="Sallet E."/>
            <person name="Schiex T."/>
            <person name="Thomas J."/>
            <person name="Vandecasteele C."/>
            <person name="Vares D."/>
            <person name="Vear F."/>
            <person name="Vautrin S."/>
            <person name="Crespi M."/>
            <person name="Mangin B."/>
            <person name="Burke J.M."/>
            <person name="Salse J."/>
            <person name="Munos S."/>
            <person name="Vincourt P."/>
            <person name="Rieseberg L.H."/>
            <person name="Langlade N.B."/>
        </authorList>
    </citation>
    <scope>NUCLEOTIDE SEQUENCE</scope>
    <source>
        <tissue evidence="5">Leaves</tissue>
    </source>
</reference>
<dbReference type="InterPro" id="IPR016461">
    <property type="entry name" value="COMT-like"/>
</dbReference>
<keyword evidence="6" id="KW-1185">Reference proteome</keyword>
<dbReference type="Pfam" id="PF08100">
    <property type="entry name" value="Dimerisation"/>
    <property type="match status" value="1"/>
</dbReference>
<dbReference type="GO" id="GO:0050630">
    <property type="term" value="F:(iso)eugenol O-methyltransferase activity"/>
    <property type="evidence" value="ECO:0007669"/>
    <property type="project" value="UniProtKB-EC"/>
</dbReference>
<comment type="caution">
    <text evidence="5">The sequence shown here is derived from an EMBL/GenBank/DDBJ whole genome shotgun (WGS) entry which is preliminary data.</text>
</comment>
<dbReference type="GO" id="GO:0032259">
    <property type="term" value="P:methylation"/>
    <property type="evidence" value="ECO:0007669"/>
    <property type="project" value="UniProtKB-KW"/>
</dbReference>
<keyword evidence="2 5" id="KW-0808">Transferase</keyword>
<feature type="domain" description="O-methyltransferase dimerisation" evidence="4">
    <location>
        <begin position="21"/>
        <end position="109"/>
    </location>
</feature>
<dbReference type="Gene3D" id="1.10.10.10">
    <property type="entry name" value="Winged helix-like DNA-binding domain superfamily/Winged helix DNA-binding domain"/>
    <property type="match status" value="1"/>
</dbReference>
<dbReference type="EC" id="2.1.1.146" evidence="5"/>
<reference evidence="5" key="2">
    <citation type="submission" date="2020-06" db="EMBL/GenBank/DDBJ databases">
        <title>Helianthus annuus Genome sequencing and assembly Release 2.</title>
        <authorList>
            <person name="Gouzy J."/>
            <person name="Langlade N."/>
            <person name="Munos S."/>
        </authorList>
    </citation>
    <scope>NUCLEOTIDE SEQUENCE</scope>
    <source>
        <tissue evidence="5">Leaves</tissue>
    </source>
</reference>
<organism evidence="5 6">
    <name type="scientific">Helianthus annuus</name>
    <name type="common">Common sunflower</name>
    <dbReference type="NCBI Taxonomy" id="4232"/>
    <lineage>
        <taxon>Eukaryota</taxon>
        <taxon>Viridiplantae</taxon>
        <taxon>Streptophyta</taxon>
        <taxon>Embryophyta</taxon>
        <taxon>Tracheophyta</taxon>
        <taxon>Spermatophyta</taxon>
        <taxon>Magnoliopsida</taxon>
        <taxon>eudicotyledons</taxon>
        <taxon>Gunneridae</taxon>
        <taxon>Pentapetalae</taxon>
        <taxon>asterids</taxon>
        <taxon>campanulids</taxon>
        <taxon>Asterales</taxon>
        <taxon>Asteraceae</taxon>
        <taxon>Asteroideae</taxon>
        <taxon>Heliantheae alliance</taxon>
        <taxon>Heliantheae</taxon>
        <taxon>Helianthus</taxon>
    </lineage>
</organism>
<dbReference type="Gramene" id="mRNA:HanXRQr2_Chr10g0420931">
    <property type="protein sequence ID" value="CDS:HanXRQr2_Chr10g0420931.1"/>
    <property type="gene ID" value="HanXRQr2_Chr10g0420931"/>
</dbReference>
<dbReference type="InterPro" id="IPR036388">
    <property type="entry name" value="WH-like_DNA-bd_sf"/>
</dbReference>
<dbReference type="PANTHER" id="PTHR11746">
    <property type="entry name" value="O-METHYLTRANSFERASE"/>
    <property type="match status" value="1"/>
</dbReference>
<keyword evidence="1 5" id="KW-0489">Methyltransferase</keyword>
<dbReference type="FunFam" id="1.10.10.10:FF:000357">
    <property type="entry name" value="Caffeic acid 3-O-methyltransferase"/>
    <property type="match status" value="1"/>
</dbReference>
<dbReference type="GO" id="GO:0046983">
    <property type="term" value="F:protein dimerization activity"/>
    <property type="evidence" value="ECO:0007669"/>
    <property type="project" value="InterPro"/>
</dbReference>
<dbReference type="InterPro" id="IPR012967">
    <property type="entry name" value="COMT_dimerisation"/>
</dbReference>
<dbReference type="GO" id="GO:0008757">
    <property type="term" value="F:S-adenosylmethionine-dependent methyltransferase activity"/>
    <property type="evidence" value="ECO:0007669"/>
    <property type="project" value="UniProtKB-ARBA"/>
</dbReference>
<evidence type="ECO:0000256" key="2">
    <source>
        <dbReference type="ARBA" id="ARBA00022679"/>
    </source>
</evidence>
<name>A0A9K3HUL6_HELAN</name>
<accession>A0A9K3HUL6</accession>
<protein>
    <submittedName>
        <fullName evidence="5">(Iso)eugenol O-methyltransferase</fullName>
        <ecNumber evidence="5">2.1.1.146</ecNumber>
    </submittedName>
</protein>
<dbReference type="SUPFAM" id="SSF46785">
    <property type="entry name" value="Winged helix' DNA-binding domain"/>
    <property type="match status" value="1"/>
</dbReference>
<dbReference type="AlphaFoldDB" id="A0A9K3HUL6"/>